<reference evidence="2" key="1">
    <citation type="submission" date="2024-05" db="EMBL/GenBank/DDBJ databases">
        <title>Whole genome shotgun sequence of Streptomyces hydrogenans NBRC 13475.</title>
        <authorList>
            <person name="Komaki H."/>
            <person name="Tamura T."/>
        </authorList>
    </citation>
    <scope>NUCLEOTIDE SEQUENCE</scope>
    <source>
        <strain evidence="2">NBRC 13475</strain>
    </source>
</reference>
<comment type="caution">
    <text evidence="2">The sequence shown here is derived from an EMBL/GenBank/DDBJ whole genome shotgun (WGS) entry which is preliminary data.</text>
</comment>
<evidence type="ECO:0000313" key="2">
    <source>
        <dbReference type="EMBL" id="GHI27754.1"/>
    </source>
</evidence>
<protein>
    <submittedName>
        <fullName evidence="2">Uncharacterized protein</fullName>
    </submittedName>
</protein>
<feature type="region of interest" description="Disordered" evidence="1">
    <location>
        <begin position="57"/>
        <end position="80"/>
    </location>
</feature>
<dbReference type="Proteomes" id="UP001052739">
    <property type="component" value="Unassembled WGS sequence"/>
</dbReference>
<evidence type="ECO:0000313" key="3">
    <source>
        <dbReference type="Proteomes" id="UP001052739"/>
    </source>
</evidence>
<evidence type="ECO:0000256" key="1">
    <source>
        <dbReference type="SAM" id="MobiDB-lite"/>
    </source>
</evidence>
<gene>
    <name evidence="2" type="ORF">Shyd_91250</name>
</gene>
<sequence>MTGRAAAAEAPPRTGLPAPTDHSDGHGSVRAPLDEDGVGAAPLAPLVRAGGGVHRARAAGRFPSGPEALVRSTPEERCTR</sequence>
<dbReference type="RefSeq" id="WP_190222456.1">
    <property type="nucleotide sequence ID" value="NZ_BNBS01000015.1"/>
</dbReference>
<name>A0ABQ3PRZ0_9ACTN</name>
<accession>A0ABQ3PRZ0</accession>
<feature type="region of interest" description="Disordered" evidence="1">
    <location>
        <begin position="1"/>
        <end position="38"/>
    </location>
</feature>
<keyword evidence="3" id="KW-1185">Reference proteome</keyword>
<proteinExistence type="predicted"/>
<dbReference type="EMBL" id="BNDW01000117">
    <property type="protein sequence ID" value="GHI27754.1"/>
    <property type="molecule type" value="Genomic_DNA"/>
</dbReference>
<organism evidence="2 3">
    <name type="scientific">Streptomyces hydrogenans</name>
    <dbReference type="NCBI Taxonomy" id="1873719"/>
    <lineage>
        <taxon>Bacteria</taxon>
        <taxon>Bacillati</taxon>
        <taxon>Actinomycetota</taxon>
        <taxon>Actinomycetes</taxon>
        <taxon>Kitasatosporales</taxon>
        <taxon>Streptomycetaceae</taxon>
        <taxon>Streptomyces</taxon>
    </lineage>
</organism>